<keyword evidence="4" id="KW-1185">Reference proteome</keyword>
<dbReference type="Proteomes" id="UP000677234">
    <property type="component" value="Chromosome"/>
</dbReference>
<dbReference type="KEGG" id="bcop:JD108_10730"/>
<reference evidence="1 3" key="1">
    <citation type="submission" date="2020-12" db="EMBL/GenBank/DDBJ databases">
        <title>strain FJAT-54423T represents a novel species of the genus Brevibacillus.</title>
        <authorList>
            <person name="Tang R."/>
        </authorList>
    </citation>
    <scope>NUCLEOTIDE SEQUENCE [LARGE SCALE GENOMIC DNA]</scope>
    <source>
        <strain evidence="1 3">FJAT-54423</strain>
    </source>
</reference>
<dbReference type="EMBL" id="CP066308">
    <property type="protein sequence ID" value="QQE76293.1"/>
    <property type="molecule type" value="Genomic_DNA"/>
</dbReference>
<evidence type="ECO:0000313" key="1">
    <source>
        <dbReference type="EMBL" id="QQE76293.1"/>
    </source>
</evidence>
<name>A0A7T5EPA4_9BACL</name>
<evidence type="ECO:0000313" key="2">
    <source>
        <dbReference type="EMBL" id="QUO43320.1"/>
    </source>
</evidence>
<accession>A0A7T5EPA4</accession>
<dbReference type="AlphaFoldDB" id="A0A7T5EPA4"/>
<protein>
    <submittedName>
        <fullName evidence="1">Uncharacterized protein</fullName>
    </submittedName>
</protein>
<dbReference type="Proteomes" id="UP000595847">
    <property type="component" value="Chromosome"/>
</dbReference>
<dbReference type="EMBL" id="CP073708">
    <property type="protein sequence ID" value="QUO43320.1"/>
    <property type="molecule type" value="Genomic_DNA"/>
</dbReference>
<gene>
    <name evidence="1" type="ORF">JD108_10730</name>
    <name evidence="2" type="ORF">KDJ56_10415</name>
</gene>
<sequence>MIAMGVTFESFASELTGLQVSLLADTVQYFADSPKLLSIPDEQGQRVAVPILPETVNRMLAAYPEGAEGETRTFGFRWEAGESDGEGTLVIRFPDGSELRQSTVLSRFSPV</sequence>
<reference evidence="2" key="2">
    <citation type="submission" date="2021-04" db="EMBL/GenBank/DDBJ databases">
        <title>Brevibacillus composti FJAT-54423, complete genome.</title>
        <authorList>
            <person name="Tang R."/>
        </authorList>
    </citation>
    <scope>NUCLEOTIDE SEQUENCE</scope>
    <source>
        <strain evidence="2">FJAT-54424</strain>
    </source>
</reference>
<proteinExistence type="predicted"/>
<evidence type="ECO:0000313" key="4">
    <source>
        <dbReference type="Proteomes" id="UP000677234"/>
    </source>
</evidence>
<organism evidence="1 3">
    <name type="scientific">Brevibacillus composti</name>
    <dbReference type="NCBI Taxonomy" id="2796470"/>
    <lineage>
        <taxon>Bacteria</taxon>
        <taxon>Bacillati</taxon>
        <taxon>Bacillota</taxon>
        <taxon>Bacilli</taxon>
        <taxon>Bacillales</taxon>
        <taxon>Paenibacillaceae</taxon>
        <taxon>Brevibacillus</taxon>
    </lineage>
</organism>
<evidence type="ECO:0000313" key="3">
    <source>
        <dbReference type="Proteomes" id="UP000595847"/>
    </source>
</evidence>